<keyword evidence="2" id="KW-1185">Reference proteome</keyword>
<accession>A0A1I5X0G2</accession>
<dbReference type="EMBL" id="FOXX01000001">
    <property type="protein sequence ID" value="SFQ25404.1"/>
    <property type="molecule type" value="Genomic_DNA"/>
</dbReference>
<protein>
    <recommendedName>
        <fullName evidence="3">NERD domain-containing protein</fullName>
    </recommendedName>
</protein>
<name>A0A1I5X0G2_9BACI</name>
<evidence type="ECO:0000313" key="1">
    <source>
        <dbReference type="EMBL" id="SFQ25404.1"/>
    </source>
</evidence>
<evidence type="ECO:0000313" key="2">
    <source>
        <dbReference type="Proteomes" id="UP000182762"/>
    </source>
</evidence>
<sequence>MSKYNSSGDENKMAQLIKLQDYISRYEQDIYQYPSHYIQLKKRNWELIRSAFDKGESLIAEEEITEEAEAQAKEKSSFLNNIKTLFQRKNEEVMVEEQHEPVMTEEKIFEKSLRHFTTEPKTIEDLKILFLDNLFQLQTQWASSTVLTSQAIPHSLYYNEHLKYFLQRFPDNYLLLYNPVFKLKKAPIETDLILISPLETICISIVEGKENGIFQYNQGRFWKYLDGEDEKKIVNPFISLNRTGLIVQKLYERANCDFPVRKVVLNRKGYFDCPIVPHDTMLVDRRNYGEWFDQLRMLTTPLKHGQLKAAKALLTSTQNTLVTKEEE</sequence>
<reference evidence="1 2" key="1">
    <citation type="submission" date="2016-10" db="EMBL/GenBank/DDBJ databases">
        <authorList>
            <person name="Varghese N."/>
            <person name="Submissions S."/>
        </authorList>
    </citation>
    <scope>NUCLEOTIDE SEQUENCE [LARGE SCALE GENOMIC DNA]</scope>
    <source>
        <strain evidence="1 2">DSM 13796</strain>
    </source>
</reference>
<evidence type="ECO:0008006" key="3">
    <source>
        <dbReference type="Google" id="ProtNLM"/>
    </source>
</evidence>
<gene>
    <name evidence="1" type="ORF">SAMN02745910_00840</name>
</gene>
<proteinExistence type="predicted"/>
<dbReference type="Proteomes" id="UP000182762">
    <property type="component" value="Unassembled WGS sequence"/>
</dbReference>
<comment type="caution">
    <text evidence="1">The sequence shown here is derived from an EMBL/GenBank/DDBJ whole genome shotgun (WGS) entry which is preliminary data.</text>
</comment>
<organism evidence="1 2">
    <name type="scientific">Priestia endophytica DSM 13796</name>
    <dbReference type="NCBI Taxonomy" id="1121089"/>
    <lineage>
        <taxon>Bacteria</taxon>
        <taxon>Bacillati</taxon>
        <taxon>Bacillota</taxon>
        <taxon>Bacilli</taxon>
        <taxon>Bacillales</taxon>
        <taxon>Bacillaceae</taxon>
        <taxon>Priestia</taxon>
    </lineage>
</organism>